<dbReference type="Proteomes" id="UP000541352">
    <property type="component" value="Unassembled WGS sequence"/>
</dbReference>
<dbReference type="Pfam" id="PF00294">
    <property type="entry name" value="PfkB"/>
    <property type="match status" value="1"/>
</dbReference>
<dbReference type="GO" id="GO:0046872">
    <property type="term" value="F:metal ion binding"/>
    <property type="evidence" value="ECO:0007669"/>
    <property type="project" value="UniProtKB-KW"/>
</dbReference>
<comment type="subcellular location">
    <subcellularLocation>
        <location evidence="9">Cytoplasm</location>
    </subcellularLocation>
</comment>
<feature type="binding site" evidence="9">
    <location>
        <position position="278"/>
    </location>
    <ligand>
        <name>K(+)</name>
        <dbReference type="ChEBI" id="CHEBI:29103"/>
    </ligand>
</feature>
<protein>
    <recommendedName>
        <fullName evidence="9">Ribokinase</fullName>
        <shortName evidence="9">RK</shortName>
        <ecNumber evidence="9">2.7.1.15</ecNumber>
    </recommendedName>
</protein>
<dbReference type="GO" id="GO:0019303">
    <property type="term" value="P:D-ribose catabolic process"/>
    <property type="evidence" value="ECO:0007669"/>
    <property type="project" value="UniProtKB-UniRule"/>
</dbReference>
<feature type="binding site" evidence="9">
    <location>
        <begin position="242"/>
        <end position="243"/>
    </location>
    <ligand>
        <name>ATP</name>
        <dbReference type="ChEBI" id="CHEBI:30616"/>
    </ligand>
</feature>
<evidence type="ECO:0000313" key="12">
    <source>
        <dbReference type="Proteomes" id="UP000541352"/>
    </source>
</evidence>
<evidence type="ECO:0000256" key="4">
    <source>
        <dbReference type="ARBA" id="ARBA00022777"/>
    </source>
</evidence>
<feature type="binding site" evidence="9">
    <location>
        <position position="239"/>
    </location>
    <ligand>
        <name>K(+)</name>
        <dbReference type="ChEBI" id="CHEBI:29103"/>
    </ligand>
</feature>
<evidence type="ECO:0000256" key="3">
    <source>
        <dbReference type="ARBA" id="ARBA00022741"/>
    </source>
</evidence>
<dbReference type="AlphaFoldDB" id="A0A7W6ETT3"/>
<dbReference type="InterPro" id="IPR002139">
    <property type="entry name" value="Ribo/fructo_kinase"/>
</dbReference>
<dbReference type="EC" id="2.7.1.15" evidence="9"/>
<feature type="binding site" evidence="9">
    <location>
        <position position="282"/>
    </location>
    <ligand>
        <name>K(+)</name>
        <dbReference type="ChEBI" id="CHEBI:29103"/>
    </ligand>
</feature>
<dbReference type="Gene3D" id="3.40.1190.20">
    <property type="match status" value="1"/>
</dbReference>
<dbReference type="EMBL" id="JACIBY010000026">
    <property type="protein sequence ID" value="MBB3842099.1"/>
    <property type="molecule type" value="Genomic_DNA"/>
</dbReference>
<accession>A0A7W6ETT3</accession>
<evidence type="ECO:0000256" key="6">
    <source>
        <dbReference type="ARBA" id="ARBA00022842"/>
    </source>
</evidence>
<feature type="binding site" evidence="9">
    <location>
        <position position="136"/>
    </location>
    <ligand>
        <name>substrate</name>
    </ligand>
</feature>
<feature type="binding site" evidence="9">
    <location>
        <begin position="38"/>
        <end position="42"/>
    </location>
    <ligand>
        <name>substrate</name>
    </ligand>
</feature>
<dbReference type="InterPro" id="IPR029056">
    <property type="entry name" value="Ribokinase-like"/>
</dbReference>
<dbReference type="PANTHER" id="PTHR10584:SF166">
    <property type="entry name" value="RIBOKINASE"/>
    <property type="match status" value="1"/>
</dbReference>
<dbReference type="InterPro" id="IPR011877">
    <property type="entry name" value="Ribokinase"/>
</dbReference>
<comment type="activity regulation">
    <text evidence="9">Activated by a monovalent cation that binds near, but not in, the active site. The most likely occupant of the site in vivo is potassium. Ion binding induces a conformational change that may alter substrate affinity.</text>
</comment>
<evidence type="ECO:0000256" key="1">
    <source>
        <dbReference type="ARBA" id="ARBA00022679"/>
    </source>
</evidence>
<comment type="subunit">
    <text evidence="9">Homodimer.</text>
</comment>
<feature type="binding site" evidence="9">
    <location>
        <begin position="10"/>
        <end position="12"/>
    </location>
    <ligand>
        <name>substrate</name>
    </ligand>
</feature>
<keyword evidence="5 9" id="KW-0067">ATP-binding</keyword>
<comment type="catalytic activity">
    <reaction evidence="9">
        <text>D-ribose + ATP = D-ribose 5-phosphate + ADP + H(+)</text>
        <dbReference type="Rhea" id="RHEA:13697"/>
        <dbReference type="ChEBI" id="CHEBI:15378"/>
        <dbReference type="ChEBI" id="CHEBI:30616"/>
        <dbReference type="ChEBI" id="CHEBI:47013"/>
        <dbReference type="ChEBI" id="CHEBI:78346"/>
        <dbReference type="ChEBI" id="CHEBI:456216"/>
        <dbReference type="EC" id="2.7.1.15"/>
    </reaction>
</comment>
<keyword evidence="8 9" id="KW-0119">Carbohydrate metabolism</keyword>
<evidence type="ECO:0000313" key="11">
    <source>
        <dbReference type="EMBL" id="MBB3842099.1"/>
    </source>
</evidence>
<evidence type="ECO:0000256" key="7">
    <source>
        <dbReference type="ARBA" id="ARBA00022958"/>
    </source>
</evidence>
<keyword evidence="1 9" id="KW-0808">Transferase</keyword>
<dbReference type="PRINTS" id="PR00990">
    <property type="entry name" value="RIBOKINASE"/>
</dbReference>
<keyword evidence="2 9" id="KW-0479">Metal-binding</keyword>
<comment type="similarity">
    <text evidence="9">Belongs to the carbohydrate kinase PfkB family. Ribokinase subfamily.</text>
</comment>
<dbReference type="GO" id="GO:0005524">
    <property type="term" value="F:ATP binding"/>
    <property type="evidence" value="ECO:0007669"/>
    <property type="project" value="UniProtKB-UniRule"/>
</dbReference>
<feature type="binding site" evidence="9">
    <location>
        <position position="243"/>
    </location>
    <ligand>
        <name>substrate</name>
    </ligand>
</feature>
<evidence type="ECO:0000256" key="8">
    <source>
        <dbReference type="ARBA" id="ARBA00023277"/>
    </source>
</evidence>
<comment type="caution">
    <text evidence="11">The sequence shown here is derived from an EMBL/GenBank/DDBJ whole genome shotgun (WGS) entry which is preliminary data.</text>
</comment>
<dbReference type="GO" id="GO:0005737">
    <property type="term" value="C:cytoplasm"/>
    <property type="evidence" value="ECO:0007669"/>
    <property type="project" value="UniProtKB-SubCell"/>
</dbReference>
<feature type="active site" description="Proton acceptor" evidence="9">
    <location>
        <position position="243"/>
    </location>
</feature>
<keyword evidence="12" id="KW-1185">Reference proteome</keyword>
<gene>
    <name evidence="9" type="primary">rbsK</name>
    <name evidence="11" type="ORF">FHS57_006130</name>
</gene>
<feature type="binding site" evidence="9">
    <location>
        <position position="237"/>
    </location>
    <ligand>
        <name>K(+)</name>
        <dbReference type="ChEBI" id="CHEBI:29103"/>
    </ligand>
</feature>
<keyword evidence="6 9" id="KW-0460">Magnesium</keyword>
<keyword evidence="9" id="KW-0963">Cytoplasm</keyword>
<dbReference type="GO" id="GO:0004747">
    <property type="term" value="F:ribokinase activity"/>
    <property type="evidence" value="ECO:0007669"/>
    <property type="project" value="UniProtKB-UniRule"/>
</dbReference>
<keyword evidence="3 9" id="KW-0547">Nucleotide-binding</keyword>
<comment type="function">
    <text evidence="9">Catalyzes the phosphorylation of ribose at O-5 in a reaction requiring ATP and magnesium. The resulting D-ribose-5-phosphate can then be used either for sythesis of nucleotides, histidine, and tryptophan, or as a component of the pentose phosphate pathway.</text>
</comment>
<keyword evidence="4 9" id="KW-0418">Kinase</keyword>
<dbReference type="PANTHER" id="PTHR10584">
    <property type="entry name" value="SUGAR KINASE"/>
    <property type="match status" value="1"/>
</dbReference>
<sequence length="290" mass="31261">MKILNFGSINIDYVYGVPHFVKPAETIASTSYQVFMGGKGCNQSVALAKAGVQVYHAGAIGEDGIWIKNQLNDWGVNVDFLTISDGPTGHAIIQVEPSGQNAIIIHGGSNQAIHSFHIHDVLQHFEKGDILLVQNEINALPELLLAASERGLKIFFNPAPMTPSVFELPLETIDVFIINEVEGEELTNRNTAEGILQKMAEQFPNAATLLTLGEKGARYQHASEIRSINAKKVKAIDTTAAGDTFIGYFLANWALGETLDTCLQKATQASAICVTRAGGAVSIPSKEEVM</sequence>
<dbReference type="RefSeq" id="WP_183980222.1">
    <property type="nucleotide sequence ID" value="NZ_JACIBY010000026.1"/>
</dbReference>
<proteinExistence type="inferred from homology"/>
<evidence type="ECO:0000259" key="10">
    <source>
        <dbReference type="Pfam" id="PF00294"/>
    </source>
</evidence>
<dbReference type="HAMAP" id="MF_01987">
    <property type="entry name" value="Ribokinase"/>
    <property type="match status" value="1"/>
</dbReference>
<organism evidence="11 12">
    <name type="scientific">Runella defluvii</name>
    <dbReference type="NCBI Taxonomy" id="370973"/>
    <lineage>
        <taxon>Bacteria</taxon>
        <taxon>Pseudomonadati</taxon>
        <taxon>Bacteroidota</taxon>
        <taxon>Cytophagia</taxon>
        <taxon>Cytophagales</taxon>
        <taxon>Spirosomataceae</taxon>
        <taxon>Runella</taxon>
    </lineage>
</organism>
<dbReference type="SUPFAM" id="SSF53613">
    <property type="entry name" value="Ribokinase-like"/>
    <property type="match status" value="1"/>
</dbReference>
<evidence type="ECO:0000256" key="2">
    <source>
        <dbReference type="ARBA" id="ARBA00022723"/>
    </source>
</evidence>
<feature type="binding site" evidence="9">
    <location>
        <position position="179"/>
    </location>
    <ligand>
        <name>ATP</name>
        <dbReference type="ChEBI" id="CHEBI:30616"/>
    </ligand>
</feature>
<comment type="caution">
    <text evidence="9">Lacks conserved residue(s) required for the propagation of feature annotation.</text>
</comment>
<feature type="binding site" evidence="9">
    <location>
        <position position="276"/>
    </location>
    <ligand>
        <name>K(+)</name>
        <dbReference type="ChEBI" id="CHEBI:29103"/>
    </ligand>
</feature>
<dbReference type="CDD" id="cd01174">
    <property type="entry name" value="ribokinase"/>
    <property type="match status" value="1"/>
</dbReference>
<comment type="cofactor">
    <cofactor evidence="9">
        <name>Mg(2+)</name>
        <dbReference type="ChEBI" id="CHEBI:18420"/>
    </cofactor>
    <text evidence="9">Requires a divalent cation, most likely magnesium in vivo, as an electrophilic catalyst to aid phosphoryl group transfer. It is the chelate of the metal and the nucleotide that is the actual substrate.</text>
</comment>
<feature type="binding site" evidence="9">
    <location>
        <position position="273"/>
    </location>
    <ligand>
        <name>K(+)</name>
        <dbReference type="ChEBI" id="CHEBI:29103"/>
    </ligand>
</feature>
<keyword evidence="7 9" id="KW-0630">Potassium</keyword>
<feature type="domain" description="Carbohydrate kinase PfkB" evidence="10">
    <location>
        <begin position="3"/>
        <end position="285"/>
    </location>
</feature>
<name>A0A7W6ETT3_9BACT</name>
<evidence type="ECO:0000256" key="5">
    <source>
        <dbReference type="ARBA" id="ARBA00022840"/>
    </source>
</evidence>
<reference evidence="11 12" key="1">
    <citation type="submission" date="2020-08" db="EMBL/GenBank/DDBJ databases">
        <title>Genomic Encyclopedia of Type Strains, Phase IV (KMG-IV): sequencing the most valuable type-strain genomes for metagenomic binning, comparative biology and taxonomic classification.</title>
        <authorList>
            <person name="Goeker M."/>
        </authorList>
    </citation>
    <scope>NUCLEOTIDE SEQUENCE [LARGE SCALE GENOMIC DNA]</scope>
    <source>
        <strain evidence="11 12">DSM 17976</strain>
    </source>
</reference>
<comment type="pathway">
    <text evidence="9">Carbohydrate metabolism; D-ribose degradation; D-ribose 5-phosphate from beta-D-ribopyranose: step 2/2.</text>
</comment>
<dbReference type="UniPathway" id="UPA00916">
    <property type="reaction ID" value="UER00889"/>
</dbReference>
<dbReference type="InterPro" id="IPR011611">
    <property type="entry name" value="PfkB_dom"/>
</dbReference>
<evidence type="ECO:0000256" key="9">
    <source>
        <dbReference type="HAMAP-Rule" id="MF_01987"/>
    </source>
</evidence>
<feature type="binding site" evidence="9">
    <location>
        <begin position="211"/>
        <end position="216"/>
    </location>
    <ligand>
        <name>ATP</name>
        <dbReference type="ChEBI" id="CHEBI:30616"/>
    </ligand>
</feature>